<dbReference type="SUPFAM" id="SSF82171">
    <property type="entry name" value="DPP6 N-terminal domain-like"/>
    <property type="match status" value="1"/>
</dbReference>
<dbReference type="GO" id="GO:0004252">
    <property type="term" value="F:serine-type endopeptidase activity"/>
    <property type="evidence" value="ECO:0007669"/>
    <property type="project" value="TreeGrafter"/>
</dbReference>
<accession>A0A9W6IKL8</accession>
<sequence length="631" mass="68892">MSFASAQAQDQLENYAALPRIWDAELSPDGSMLATGCSPRGTREICLYDLEDGGALSAIPAPDGGRITGFYWVNDTYLIYTISAFREIMTMNGQLEITVARAASFNVRTRETVLLLDDMPGAFVPGQIVSALVDDDEHVALEAMSGRWSDRPNASRLGSDARYETTVFKVSLEDGNRDEQIFETGQNAFVVLDAHGVPVLEVRIEDETGEFGIYRVVDGASQRLYSEVFEAEYPQIPGFTDNGEAVALDIPGVGIRRLEIATGELSDYDLSGTGLSEASLMVDTVSREVIGYSSQGALPEQRFLRSDFTALREELSGILTEAVVELRSWNQAKTKFVVIGWDVGRPPNYYLLDLQTGGLGLLDTAYALPDGGAGVRERLTYANREGQEIEAWLTRPAGVEGPLPLILLPHGGPRARDSGVFDWQAAYFSSLGYAVLQPNYRGSTGQGEAFIAAGIGEFGTGMIADMIDGARHVSANGLADADYCAVGGSYGGYAALMLALEDPEHVRCAISFGGVTAPFAFIGTRDYSDTLVRYWERYIGSRFDDRAYRQAISPVDRAGEFSQPLLVMHGDEDTVVPPGQLRLLRRELDGRGDAEFIMLPGENHYLDTQTARTAFLRASRDFLAEHYPADR</sequence>
<dbReference type="InterPro" id="IPR015943">
    <property type="entry name" value="WD40/YVTN_repeat-like_dom_sf"/>
</dbReference>
<gene>
    <name evidence="3" type="ORF">GCM10017621_07370</name>
</gene>
<keyword evidence="1" id="KW-0378">Hydrolase</keyword>
<evidence type="ECO:0000259" key="2">
    <source>
        <dbReference type="Pfam" id="PF00326"/>
    </source>
</evidence>
<dbReference type="PANTHER" id="PTHR42776">
    <property type="entry name" value="SERINE PEPTIDASE S9 FAMILY MEMBER"/>
    <property type="match status" value="1"/>
</dbReference>
<keyword evidence="4" id="KW-1185">Reference proteome</keyword>
<organism evidence="3 4">
    <name type="scientific">Maricaulis virginensis</name>
    <dbReference type="NCBI Taxonomy" id="144022"/>
    <lineage>
        <taxon>Bacteria</taxon>
        <taxon>Pseudomonadati</taxon>
        <taxon>Pseudomonadota</taxon>
        <taxon>Alphaproteobacteria</taxon>
        <taxon>Maricaulales</taxon>
        <taxon>Maricaulaceae</taxon>
        <taxon>Maricaulis</taxon>
    </lineage>
</organism>
<name>A0A9W6IKL8_9PROT</name>
<dbReference type="Proteomes" id="UP001143486">
    <property type="component" value="Unassembled WGS sequence"/>
</dbReference>
<reference evidence="3" key="1">
    <citation type="journal article" date="2014" name="Int. J. Syst. Evol. Microbiol.">
        <title>Complete genome sequence of Corynebacterium casei LMG S-19264T (=DSM 44701T), isolated from a smear-ripened cheese.</title>
        <authorList>
            <consortium name="US DOE Joint Genome Institute (JGI-PGF)"/>
            <person name="Walter F."/>
            <person name="Albersmeier A."/>
            <person name="Kalinowski J."/>
            <person name="Ruckert C."/>
        </authorList>
    </citation>
    <scope>NUCLEOTIDE SEQUENCE</scope>
    <source>
        <strain evidence="3">VKM B-1513</strain>
    </source>
</reference>
<evidence type="ECO:0000313" key="3">
    <source>
        <dbReference type="EMBL" id="GLK51229.1"/>
    </source>
</evidence>
<feature type="domain" description="Peptidase S9 prolyl oligopeptidase catalytic" evidence="2">
    <location>
        <begin position="421"/>
        <end position="626"/>
    </location>
</feature>
<comment type="caution">
    <text evidence="3">The sequence shown here is derived from an EMBL/GenBank/DDBJ whole genome shotgun (WGS) entry which is preliminary data.</text>
</comment>
<dbReference type="PANTHER" id="PTHR42776:SF27">
    <property type="entry name" value="DIPEPTIDYL PEPTIDASE FAMILY MEMBER 6"/>
    <property type="match status" value="1"/>
</dbReference>
<reference evidence="3" key="2">
    <citation type="submission" date="2023-01" db="EMBL/GenBank/DDBJ databases">
        <authorList>
            <person name="Sun Q."/>
            <person name="Evtushenko L."/>
        </authorList>
    </citation>
    <scope>NUCLEOTIDE SEQUENCE</scope>
    <source>
        <strain evidence="3">VKM B-1513</strain>
    </source>
</reference>
<dbReference type="GO" id="GO:0006508">
    <property type="term" value="P:proteolysis"/>
    <property type="evidence" value="ECO:0007669"/>
    <property type="project" value="InterPro"/>
</dbReference>
<dbReference type="InterPro" id="IPR029058">
    <property type="entry name" value="AB_hydrolase_fold"/>
</dbReference>
<protein>
    <submittedName>
        <fullName evidence="3">Prolyl oligopeptidase</fullName>
    </submittedName>
</protein>
<evidence type="ECO:0000256" key="1">
    <source>
        <dbReference type="ARBA" id="ARBA00022801"/>
    </source>
</evidence>
<evidence type="ECO:0000313" key="4">
    <source>
        <dbReference type="Proteomes" id="UP001143486"/>
    </source>
</evidence>
<dbReference type="AlphaFoldDB" id="A0A9W6IKL8"/>
<dbReference type="EMBL" id="BSFE01000002">
    <property type="protein sequence ID" value="GLK51229.1"/>
    <property type="molecule type" value="Genomic_DNA"/>
</dbReference>
<dbReference type="InterPro" id="IPR001375">
    <property type="entry name" value="Peptidase_S9_cat"/>
</dbReference>
<proteinExistence type="predicted"/>
<dbReference type="SUPFAM" id="SSF53474">
    <property type="entry name" value="alpha/beta-Hydrolases"/>
    <property type="match status" value="1"/>
</dbReference>
<dbReference type="Gene3D" id="3.40.50.1820">
    <property type="entry name" value="alpha/beta hydrolase"/>
    <property type="match status" value="1"/>
</dbReference>
<dbReference type="Pfam" id="PF00326">
    <property type="entry name" value="Peptidase_S9"/>
    <property type="match status" value="1"/>
</dbReference>
<dbReference type="Gene3D" id="2.130.10.10">
    <property type="entry name" value="YVTN repeat-like/Quinoprotein amine dehydrogenase"/>
    <property type="match status" value="1"/>
</dbReference>